<evidence type="ECO:0000256" key="1">
    <source>
        <dbReference type="SAM" id="Phobius"/>
    </source>
</evidence>
<reference evidence="2 3" key="1">
    <citation type="submission" date="2019-04" db="EMBL/GenBank/DDBJ databases">
        <title>Azoarcus rhizosphaerae sp. nov. isolated from rhizosphere of Ficus religiosa.</title>
        <authorList>
            <person name="Lin S.-Y."/>
            <person name="Hameed A."/>
            <person name="Hsu Y.-H."/>
            <person name="Young C.-C."/>
        </authorList>
    </citation>
    <scope>NUCLEOTIDE SEQUENCE [LARGE SCALE GENOMIC DNA]</scope>
    <source>
        <strain evidence="2 3">CC-YHH848</strain>
    </source>
</reference>
<feature type="transmembrane region" description="Helical" evidence="1">
    <location>
        <begin position="121"/>
        <end position="141"/>
    </location>
</feature>
<feature type="transmembrane region" description="Helical" evidence="1">
    <location>
        <begin position="303"/>
        <end position="327"/>
    </location>
</feature>
<dbReference type="AlphaFoldDB" id="A0A4S4AWG9"/>
<keyword evidence="1" id="KW-0812">Transmembrane</keyword>
<feature type="transmembrane region" description="Helical" evidence="1">
    <location>
        <begin position="245"/>
        <end position="262"/>
    </location>
</feature>
<feature type="transmembrane region" description="Helical" evidence="1">
    <location>
        <begin position="274"/>
        <end position="297"/>
    </location>
</feature>
<feature type="transmembrane region" description="Helical" evidence="1">
    <location>
        <begin position="339"/>
        <end position="362"/>
    </location>
</feature>
<keyword evidence="1" id="KW-0472">Membrane</keyword>
<feature type="transmembrane region" description="Helical" evidence="1">
    <location>
        <begin position="99"/>
        <end position="115"/>
    </location>
</feature>
<accession>A0A4S4AWG9</accession>
<evidence type="ECO:0000313" key="2">
    <source>
        <dbReference type="EMBL" id="THF64380.1"/>
    </source>
</evidence>
<feature type="transmembrane region" description="Helical" evidence="1">
    <location>
        <begin position="368"/>
        <end position="390"/>
    </location>
</feature>
<feature type="transmembrane region" description="Helical" evidence="1">
    <location>
        <begin position="153"/>
        <end position="173"/>
    </location>
</feature>
<dbReference type="Pfam" id="PF05940">
    <property type="entry name" value="NnrS"/>
    <property type="match status" value="1"/>
</dbReference>
<proteinExistence type="predicted"/>
<name>A0A4S4AWG9_9RHOO</name>
<sequence length="406" mass="43421">MASLSPSAAGAPLFLAPHRAMFLSGGVMLLLVFLLWAAELAARAGLAPSPGWSLPPGWAHALMTVGGIFPFFIFGFLFTAMPRWQGLGDIAQERWLGSWRILAGGWAAVLVGLWVPLVLPIGLVAVLLGWVRLAAVLWRVAFRSQPDPLHARATWLGLAGGGASLLAWLIFALGGGAFWARAGIEAGVWWFLLPVFFSVCHRMVPFFSSNIVPDYVIVRPRWALLLVLAASAVHGALAMAGLNGWTWAVDVPAGAVALWLCVRWRPIAAQRVRLLGMLHIGFAWLGVALLLLALQAAGAQLGWYGLGLAPLHALALGFFGSILLGMVSRVTLGHSGRPLAADTLTWSLFLALQGVVALRMLADLAPALLSPWLMLAAVAGWLGIFIAWAARYLPIYLRPRVDGRAG</sequence>
<gene>
    <name evidence="2" type="ORF">E6O51_03475</name>
</gene>
<feature type="transmembrane region" description="Helical" evidence="1">
    <location>
        <begin position="20"/>
        <end position="38"/>
    </location>
</feature>
<dbReference type="RefSeq" id="WP_136383569.1">
    <property type="nucleotide sequence ID" value="NZ_SSOD01000002.1"/>
</dbReference>
<dbReference type="Proteomes" id="UP000307956">
    <property type="component" value="Unassembled WGS sequence"/>
</dbReference>
<protein>
    <submittedName>
        <fullName evidence="2">NnrS family protein</fullName>
    </submittedName>
</protein>
<keyword evidence="3" id="KW-1185">Reference proteome</keyword>
<feature type="transmembrane region" description="Helical" evidence="1">
    <location>
        <begin position="222"/>
        <end position="239"/>
    </location>
</feature>
<dbReference type="OrthoDB" id="9770040at2"/>
<feature type="transmembrane region" description="Helical" evidence="1">
    <location>
        <begin position="179"/>
        <end position="201"/>
    </location>
</feature>
<dbReference type="EMBL" id="SSOD01000002">
    <property type="protein sequence ID" value="THF64380.1"/>
    <property type="molecule type" value="Genomic_DNA"/>
</dbReference>
<evidence type="ECO:0000313" key="3">
    <source>
        <dbReference type="Proteomes" id="UP000307956"/>
    </source>
</evidence>
<comment type="caution">
    <text evidence="2">The sequence shown here is derived from an EMBL/GenBank/DDBJ whole genome shotgun (WGS) entry which is preliminary data.</text>
</comment>
<organism evidence="2 3">
    <name type="scientific">Pseudothauera rhizosphaerae</name>
    <dbReference type="NCBI Taxonomy" id="2565932"/>
    <lineage>
        <taxon>Bacteria</taxon>
        <taxon>Pseudomonadati</taxon>
        <taxon>Pseudomonadota</taxon>
        <taxon>Betaproteobacteria</taxon>
        <taxon>Rhodocyclales</taxon>
        <taxon>Zoogloeaceae</taxon>
        <taxon>Pseudothauera</taxon>
    </lineage>
</organism>
<keyword evidence="1" id="KW-1133">Transmembrane helix</keyword>
<dbReference type="InterPro" id="IPR010266">
    <property type="entry name" value="NnrS"/>
</dbReference>
<feature type="transmembrane region" description="Helical" evidence="1">
    <location>
        <begin position="58"/>
        <end position="78"/>
    </location>
</feature>